<dbReference type="Proteomes" id="UP001550044">
    <property type="component" value="Unassembled WGS sequence"/>
</dbReference>
<evidence type="ECO:0000256" key="1">
    <source>
        <dbReference type="ARBA" id="ARBA00023015"/>
    </source>
</evidence>
<protein>
    <submittedName>
        <fullName evidence="6">Helix-turn-helix domain-containing protein</fullName>
    </submittedName>
</protein>
<keyword evidence="7" id="KW-1185">Reference proteome</keyword>
<gene>
    <name evidence="6" type="ORF">ABZV61_24420</name>
</gene>
<comment type="caution">
    <text evidence="6">The sequence shown here is derived from an EMBL/GenBank/DDBJ whole genome shotgun (WGS) entry which is preliminary data.</text>
</comment>
<feature type="domain" description="HTH hxlR-type" evidence="5">
    <location>
        <begin position="18"/>
        <end position="115"/>
    </location>
</feature>
<feature type="region of interest" description="Disordered" evidence="4">
    <location>
        <begin position="121"/>
        <end position="144"/>
    </location>
</feature>
<evidence type="ECO:0000256" key="4">
    <source>
        <dbReference type="SAM" id="MobiDB-lite"/>
    </source>
</evidence>
<evidence type="ECO:0000256" key="2">
    <source>
        <dbReference type="ARBA" id="ARBA00023125"/>
    </source>
</evidence>
<dbReference type="PANTHER" id="PTHR33204:SF18">
    <property type="entry name" value="TRANSCRIPTIONAL REGULATORY PROTEIN"/>
    <property type="match status" value="1"/>
</dbReference>
<dbReference type="InterPro" id="IPR036390">
    <property type="entry name" value="WH_DNA-bd_sf"/>
</dbReference>
<dbReference type="PROSITE" id="PS51118">
    <property type="entry name" value="HTH_HXLR"/>
    <property type="match status" value="1"/>
</dbReference>
<evidence type="ECO:0000256" key="3">
    <source>
        <dbReference type="ARBA" id="ARBA00023163"/>
    </source>
</evidence>
<sequence length="184" mass="20049">MNGSGSRIEIGALPGRPCSAAAALQVVGEKWTLLAVREIFFGNHRFEAIARNTGAPRDRLAARLRSLEHAGLVERRPYSERPPRHEYHLTEAGRDLAPVIRALLDWGDRWVHEEPPVVMVHEPAATTDPESRGEGDGDGSHGHDLDTAWICRTCGEEVVRGSLTVDVRSPGWDRTGPASAPGTP</sequence>
<proteinExistence type="predicted"/>
<dbReference type="Gene3D" id="1.10.10.10">
    <property type="entry name" value="Winged helix-like DNA-binding domain superfamily/Winged helix DNA-binding domain"/>
    <property type="match status" value="1"/>
</dbReference>
<name>A0ABV2UDF3_9ACTN</name>
<organism evidence="6 7">
    <name type="scientific">Streptomyces sp. 900116325</name>
    <dbReference type="NCBI Taxonomy" id="3154295"/>
    <lineage>
        <taxon>Bacteria</taxon>
        <taxon>Bacillati</taxon>
        <taxon>Actinomycetota</taxon>
        <taxon>Actinomycetes</taxon>
        <taxon>Kitasatosporales</taxon>
        <taxon>Streptomycetaceae</taxon>
        <taxon>Streptomyces</taxon>
    </lineage>
</organism>
<feature type="compositionally biased region" description="Basic and acidic residues" evidence="4">
    <location>
        <begin position="129"/>
        <end position="144"/>
    </location>
</feature>
<dbReference type="SUPFAM" id="SSF46785">
    <property type="entry name" value="Winged helix' DNA-binding domain"/>
    <property type="match status" value="1"/>
</dbReference>
<dbReference type="Pfam" id="PF01638">
    <property type="entry name" value="HxlR"/>
    <property type="match status" value="1"/>
</dbReference>
<dbReference type="InterPro" id="IPR036388">
    <property type="entry name" value="WH-like_DNA-bd_sf"/>
</dbReference>
<dbReference type="EMBL" id="JBEXIP010000021">
    <property type="protein sequence ID" value="MET8435875.1"/>
    <property type="molecule type" value="Genomic_DNA"/>
</dbReference>
<accession>A0ABV2UDF3</accession>
<keyword evidence="1" id="KW-0805">Transcription regulation</keyword>
<reference evidence="6 7" key="1">
    <citation type="submission" date="2024-06" db="EMBL/GenBank/DDBJ databases">
        <title>The Natural Products Discovery Center: Release of the First 8490 Sequenced Strains for Exploring Actinobacteria Biosynthetic Diversity.</title>
        <authorList>
            <person name="Kalkreuter E."/>
            <person name="Kautsar S.A."/>
            <person name="Yang D."/>
            <person name="Bader C.D."/>
            <person name="Teijaro C.N."/>
            <person name="Fluegel L."/>
            <person name="Davis C.M."/>
            <person name="Simpson J.R."/>
            <person name="Lauterbach L."/>
            <person name="Steele A.D."/>
            <person name="Gui C."/>
            <person name="Meng S."/>
            <person name="Li G."/>
            <person name="Viehrig K."/>
            <person name="Ye F."/>
            <person name="Su P."/>
            <person name="Kiefer A.F."/>
            <person name="Nichols A."/>
            <person name="Cepeda A.J."/>
            <person name="Yan W."/>
            <person name="Fan B."/>
            <person name="Jiang Y."/>
            <person name="Adhikari A."/>
            <person name="Zheng C.-J."/>
            <person name="Schuster L."/>
            <person name="Cowan T.M."/>
            <person name="Smanski M.J."/>
            <person name="Chevrette M.G."/>
            <person name="De Carvalho L.P.S."/>
            <person name="Shen B."/>
        </authorList>
    </citation>
    <scope>NUCLEOTIDE SEQUENCE [LARGE SCALE GENOMIC DNA]</scope>
    <source>
        <strain evidence="6 7">NPDC005137</strain>
    </source>
</reference>
<evidence type="ECO:0000259" key="5">
    <source>
        <dbReference type="PROSITE" id="PS51118"/>
    </source>
</evidence>
<feature type="region of interest" description="Disordered" evidence="4">
    <location>
        <begin position="165"/>
        <end position="184"/>
    </location>
</feature>
<evidence type="ECO:0000313" key="6">
    <source>
        <dbReference type="EMBL" id="MET8435875.1"/>
    </source>
</evidence>
<keyword evidence="2" id="KW-0238">DNA-binding</keyword>
<dbReference type="PANTHER" id="PTHR33204">
    <property type="entry name" value="TRANSCRIPTIONAL REGULATOR, MARR FAMILY"/>
    <property type="match status" value="1"/>
</dbReference>
<dbReference type="InterPro" id="IPR002577">
    <property type="entry name" value="HTH_HxlR"/>
</dbReference>
<evidence type="ECO:0000313" key="7">
    <source>
        <dbReference type="Proteomes" id="UP001550044"/>
    </source>
</evidence>
<keyword evidence="3" id="KW-0804">Transcription</keyword>
<dbReference type="RefSeq" id="WP_356711043.1">
    <property type="nucleotide sequence ID" value="NZ_JBEXIP010000021.1"/>
</dbReference>